<evidence type="ECO:0000313" key="9">
    <source>
        <dbReference type="Proteomes" id="UP000800039"/>
    </source>
</evidence>
<comment type="caution">
    <text evidence="8">The sequence shown here is derived from an EMBL/GenBank/DDBJ whole genome shotgun (WGS) entry which is preliminary data.</text>
</comment>
<accession>A0A9P4GH94</accession>
<dbReference type="GO" id="GO:0022625">
    <property type="term" value="C:cytosolic large ribosomal subunit"/>
    <property type="evidence" value="ECO:0007669"/>
    <property type="project" value="TreeGrafter"/>
</dbReference>
<feature type="non-terminal residue" evidence="8">
    <location>
        <position position="69"/>
    </location>
</feature>
<evidence type="ECO:0000256" key="7">
    <source>
        <dbReference type="ARBA" id="ARBA00042918"/>
    </source>
</evidence>
<organism evidence="8 9">
    <name type="scientific">Cucurbitaria berberidis CBS 394.84</name>
    <dbReference type="NCBI Taxonomy" id="1168544"/>
    <lineage>
        <taxon>Eukaryota</taxon>
        <taxon>Fungi</taxon>
        <taxon>Dikarya</taxon>
        <taxon>Ascomycota</taxon>
        <taxon>Pezizomycotina</taxon>
        <taxon>Dothideomycetes</taxon>
        <taxon>Pleosporomycetidae</taxon>
        <taxon>Pleosporales</taxon>
        <taxon>Pleosporineae</taxon>
        <taxon>Cucurbitariaceae</taxon>
        <taxon>Cucurbitaria</taxon>
    </lineage>
</organism>
<dbReference type="CDD" id="cd05831">
    <property type="entry name" value="Ribosomal_P1"/>
    <property type="match status" value="1"/>
</dbReference>
<evidence type="ECO:0000256" key="5">
    <source>
        <dbReference type="ARBA" id="ARBA00023274"/>
    </source>
</evidence>
<dbReference type="PANTHER" id="PTHR45696">
    <property type="entry name" value="60S ACIDIC RIBOSOMAL PROTEIN P1"/>
    <property type="match status" value="1"/>
</dbReference>
<comment type="function">
    <text evidence="1">Plays an important role in the elongation step of protein synthesis.</text>
</comment>
<evidence type="ECO:0000256" key="6">
    <source>
        <dbReference type="ARBA" id="ARBA00041116"/>
    </source>
</evidence>
<comment type="similarity">
    <text evidence="2">Belongs to the eukaryotic ribosomal protein P1/P2 family.</text>
</comment>
<dbReference type="GeneID" id="63844704"/>
<proteinExistence type="inferred from homology"/>
<feature type="non-terminal residue" evidence="8">
    <location>
        <position position="1"/>
    </location>
</feature>
<dbReference type="Pfam" id="PF00428">
    <property type="entry name" value="Ribosomal_60s"/>
    <property type="match status" value="1"/>
</dbReference>
<keyword evidence="5" id="KW-0687">Ribonucleoprotein</keyword>
<dbReference type="GO" id="GO:0003735">
    <property type="term" value="F:structural constituent of ribosome"/>
    <property type="evidence" value="ECO:0007669"/>
    <property type="project" value="TreeGrafter"/>
</dbReference>
<keyword evidence="9" id="KW-1185">Reference proteome</keyword>
<evidence type="ECO:0000313" key="8">
    <source>
        <dbReference type="EMBL" id="KAF1845535.1"/>
    </source>
</evidence>
<dbReference type="FunFam" id="1.10.10.1410:FF:000001">
    <property type="entry name" value="60S acidic ribosomal protein P1"/>
    <property type="match status" value="1"/>
</dbReference>
<sequence length="69" mass="7262">INKAEQAVAYAALILADESVAITPEKLQALLKAASIEEVEPVWTTLFANALKDKSVKEIITTVAPSGPA</sequence>
<dbReference type="AlphaFoldDB" id="A0A9P4GH94"/>
<dbReference type="PANTHER" id="PTHR45696:SF10">
    <property type="entry name" value="LARGE RIBOSOMAL SUBUNIT PROTEIN P1"/>
    <property type="match status" value="1"/>
</dbReference>
<dbReference type="EMBL" id="ML976616">
    <property type="protein sequence ID" value="KAF1845535.1"/>
    <property type="molecule type" value="Genomic_DNA"/>
</dbReference>
<dbReference type="OrthoDB" id="2194681at2759"/>
<evidence type="ECO:0000256" key="4">
    <source>
        <dbReference type="ARBA" id="ARBA00022980"/>
    </source>
</evidence>
<evidence type="ECO:0000256" key="1">
    <source>
        <dbReference type="ARBA" id="ARBA00003362"/>
    </source>
</evidence>
<reference evidence="8" key="1">
    <citation type="submission" date="2020-01" db="EMBL/GenBank/DDBJ databases">
        <authorList>
            <consortium name="DOE Joint Genome Institute"/>
            <person name="Haridas S."/>
            <person name="Albert R."/>
            <person name="Binder M."/>
            <person name="Bloem J."/>
            <person name="Labutti K."/>
            <person name="Salamov A."/>
            <person name="Andreopoulos B."/>
            <person name="Baker S.E."/>
            <person name="Barry K."/>
            <person name="Bills G."/>
            <person name="Bluhm B.H."/>
            <person name="Cannon C."/>
            <person name="Castanera R."/>
            <person name="Culley D.E."/>
            <person name="Daum C."/>
            <person name="Ezra D."/>
            <person name="Gonzalez J.B."/>
            <person name="Henrissat B."/>
            <person name="Kuo A."/>
            <person name="Liang C."/>
            <person name="Lipzen A."/>
            <person name="Lutzoni F."/>
            <person name="Magnuson J."/>
            <person name="Mondo S."/>
            <person name="Nolan M."/>
            <person name="Ohm R."/>
            <person name="Pangilinan J."/>
            <person name="Park H.-J."/>
            <person name="Ramirez L."/>
            <person name="Alfaro M."/>
            <person name="Sun H."/>
            <person name="Tritt A."/>
            <person name="Yoshinaga Y."/>
            <person name="Zwiers L.-H."/>
            <person name="Turgeon B.G."/>
            <person name="Goodwin S.B."/>
            <person name="Spatafora J.W."/>
            <person name="Crous P.W."/>
            <person name="Grigoriev I.V."/>
        </authorList>
    </citation>
    <scope>NUCLEOTIDE SEQUENCE</scope>
    <source>
        <strain evidence="8">CBS 394.84</strain>
    </source>
</reference>
<name>A0A9P4GH94_9PLEO</name>
<dbReference type="GO" id="GO:0043021">
    <property type="term" value="F:ribonucleoprotein complex binding"/>
    <property type="evidence" value="ECO:0007669"/>
    <property type="project" value="TreeGrafter"/>
</dbReference>
<comment type="subunit">
    <text evidence="3">P1 and P2 exist as dimers at the large ribosomal subunit.</text>
</comment>
<keyword evidence="4" id="KW-0689">Ribosomal protein</keyword>
<dbReference type="GO" id="GO:0002181">
    <property type="term" value="P:cytoplasmic translation"/>
    <property type="evidence" value="ECO:0007669"/>
    <property type="project" value="TreeGrafter"/>
</dbReference>
<evidence type="ECO:0000256" key="3">
    <source>
        <dbReference type="ARBA" id="ARBA00011266"/>
    </source>
</evidence>
<dbReference type="GO" id="GO:0030295">
    <property type="term" value="F:protein kinase activator activity"/>
    <property type="evidence" value="ECO:0007669"/>
    <property type="project" value="TreeGrafter"/>
</dbReference>
<gene>
    <name evidence="8" type="ORF">K460DRAFT_259402</name>
</gene>
<dbReference type="RefSeq" id="XP_040788098.1">
    <property type="nucleotide sequence ID" value="XM_040927451.1"/>
</dbReference>
<dbReference type="InterPro" id="IPR038716">
    <property type="entry name" value="P1/P2_N_sf"/>
</dbReference>
<evidence type="ECO:0000256" key="2">
    <source>
        <dbReference type="ARBA" id="ARBA00005436"/>
    </source>
</evidence>
<dbReference type="Proteomes" id="UP000800039">
    <property type="component" value="Unassembled WGS sequence"/>
</dbReference>
<dbReference type="Gene3D" id="1.10.10.1410">
    <property type="match status" value="1"/>
</dbReference>
<protein>
    <recommendedName>
        <fullName evidence="6">Large ribosomal subunit protein P1</fullName>
    </recommendedName>
    <alternativeName>
        <fullName evidence="7">60S acidic ribosomal protein P1</fullName>
    </alternativeName>
</protein>